<evidence type="ECO:0000313" key="2">
    <source>
        <dbReference type="Proteomes" id="UP000250443"/>
    </source>
</evidence>
<accession>A0A2X2C3U9</accession>
<protein>
    <submittedName>
        <fullName evidence="1">Uncharacterized protein</fullName>
    </submittedName>
</protein>
<dbReference type="AlphaFoldDB" id="A0A2X2C3U9"/>
<organism evidence="1 2">
    <name type="scientific">Pseudomonas luteola</name>
    <dbReference type="NCBI Taxonomy" id="47886"/>
    <lineage>
        <taxon>Bacteria</taxon>
        <taxon>Pseudomonadati</taxon>
        <taxon>Pseudomonadota</taxon>
        <taxon>Gammaproteobacteria</taxon>
        <taxon>Pseudomonadales</taxon>
        <taxon>Pseudomonadaceae</taxon>
        <taxon>Pseudomonas</taxon>
    </lineage>
</organism>
<gene>
    <name evidence="1" type="ORF">NCTC11842_00331</name>
</gene>
<proteinExistence type="predicted"/>
<dbReference type="Proteomes" id="UP000250443">
    <property type="component" value="Unassembled WGS sequence"/>
</dbReference>
<reference evidence="1 2" key="1">
    <citation type="submission" date="2018-06" db="EMBL/GenBank/DDBJ databases">
        <authorList>
            <consortium name="Pathogen Informatics"/>
            <person name="Doyle S."/>
        </authorList>
    </citation>
    <scope>NUCLEOTIDE SEQUENCE [LARGE SCALE GENOMIC DNA]</scope>
    <source>
        <strain evidence="1 2">NCTC11842</strain>
    </source>
</reference>
<evidence type="ECO:0000313" key="1">
    <source>
        <dbReference type="EMBL" id="SPZ00186.1"/>
    </source>
</evidence>
<name>A0A2X2C3U9_PSELU</name>
<sequence>MDSGVSAHAFYGTGLNRTVKAYRVRADNLNIHEVSCEWSGTSFRESLAPYRGFFLPARNGLFVTVAIGLGHQFQNILRQRHYKDLHVPQR</sequence>
<dbReference type="EMBL" id="UAUF01000002">
    <property type="protein sequence ID" value="SPZ00186.1"/>
    <property type="molecule type" value="Genomic_DNA"/>
</dbReference>